<keyword evidence="5" id="KW-1185">Reference proteome</keyword>
<gene>
    <name evidence="4" type="ORF">SAMN02745725_03156</name>
</gene>
<dbReference type="Proteomes" id="UP000184185">
    <property type="component" value="Unassembled WGS sequence"/>
</dbReference>
<feature type="domain" description="Insertion element IS150 protein InsJ-like helix-turn-helix" evidence="3">
    <location>
        <begin position="79"/>
        <end position="130"/>
    </location>
</feature>
<dbReference type="PANTHER" id="PTHR33795:SF1">
    <property type="entry name" value="INSERTION ELEMENT IS150 PROTEIN INSJ"/>
    <property type="match status" value="1"/>
</dbReference>
<feature type="region of interest" description="Disordered" evidence="2">
    <location>
        <begin position="183"/>
        <end position="204"/>
    </location>
</feature>
<evidence type="ECO:0000256" key="2">
    <source>
        <dbReference type="SAM" id="MobiDB-lite"/>
    </source>
</evidence>
<dbReference type="InterPro" id="IPR055247">
    <property type="entry name" value="InsJ-like_HTH"/>
</dbReference>
<protein>
    <submittedName>
        <fullName evidence="4">Helix-turn-helix domain-containing protein</fullName>
    </submittedName>
</protein>
<dbReference type="InterPro" id="IPR036388">
    <property type="entry name" value="WH-like_DNA-bd_sf"/>
</dbReference>
<reference evidence="4 5" key="1">
    <citation type="submission" date="2016-11" db="EMBL/GenBank/DDBJ databases">
        <authorList>
            <person name="Jaros S."/>
            <person name="Januszkiewicz K."/>
            <person name="Wedrychowicz H."/>
        </authorList>
    </citation>
    <scope>NUCLEOTIDE SEQUENCE [LARGE SCALE GENOMIC DNA]</scope>
    <source>
        <strain evidence="4 5">DSM 14809</strain>
    </source>
</reference>
<dbReference type="SUPFAM" id="SSF46689">
    <property type="entry name" value="Homeodomain-like"/>
    <property type="match status" value="1"/>
</dbReference>
<dbReference type="InterPro" id="IPR052057">
    <property type="entry name" value="IS150/IS1296_orfA-like"/>
</dbReference>
<evidence type="ECO:0000313" key="5">
    <source>
        <dbReference type="Proteomes" id="UP000184185"/>
    </source>
</evidence>
<feature type="non-terminal residue" evidence="4">
    <location>
        <position position="1"/>
    </location>
</feature>
<evidence type="ECO:0000259" key="3">
    <source>
        <dbReference type="Pfam" id="PF13518"/>
    </source>
</evidence>
<name>A0A1M6LQS3_PSEXY</name>
<proteinExistence type="inferred from homology"/>
<evidence type="ECO:0000313" key="4">
    <source>
        <dbReference type="EMBL" id="SHJ73535.1"/>
    </source>
</evidence>
<dbReference type="PANTHER" id="PTHR33795">
    <property type="entry name" value="INSERTION ELEMENT IS150 PROTEIN INSJ"/>
    <property type="match status" value="1"/>
</dbReference>
<comment type="similarity">
    <text evidence="1">Belongs to the IS150/IS1296 orfA family.</text>
</comment>
<sequence>DMYPLYWTTSKEGIFMHYSYIFKRNAVDLYHQGLWPDTPDGISTENFRNTIRGWVRIEESCGPYALCHKEHNKEWSPEERYALVARVLAGESLKSVAYSVGVTYSQLNQWVRNYKNYGYNGLIPKQRGRKSKNPDMKKIGTRKPPKPNESEYEELIRLRAENAYMKAEIEVIKKEIALREEKEAARLKAKKQQSSKNSEKTDSN</sequence>
<dbReference type="EMBL" id="FQYQ01000056">
    <property type="protein sequence ID" value="SHJ73535.1"/>
    <property type="molecule type" value="Genomic_DNA"/>
</dbReference>
<accession>A0A1M6LQS3</accession>
<evidence type="ECO:0000256" key="1">
    <source>
        <dbReference type="ARBA" id="ARBA00038232"/>
    </source>
</evidence>
<dbReference type="Gene3D" id="1.10.10.10">
    <property type="entry name" value="Winged helix-like DNA-binding domain superfamily/Winged helix DNA-binding domain"/>
    <property type="match status" value="1"/>
</dbReference>
<dbReference type="InterPro" id="IPR009057">
    <property type="entry name" value="Homeodomain-like_sf"/>
</dbReference>
<dbReference type="AlphaFoldDB" id="A0A1M6LQS3"/>
<organism evidence="4 5">
    <name type="scientific">Pseudobutyrivibrio xylanivorans DSM 14809</name>
    <dbReference type="NCBI Taxonomy" id="1123012"/>
    <lineage>
        <taxon>Bacteria</taxon>
        <taxon>Bacillati</taxon>
        <taxon>Bacillota</taxon>
        <taxon>Clostridia</taxon>
        <taxon>Lachnospirales</taxon>
        <taxon>Lachnospiraceae</taxon>
        <taxon>Pseudobutyrivibrio</taxon>
    </lineage>
</organism>
<feature type="region of interest" description="Disordered" evidence="2">
    <location>
        <begin position="122"/>
        <end position="151"/>
    </location>
</feature>
<dbReference type="Pfam" id="PF13518">
    <property type="entry name" value="HTH_28"/>
    <property type="match status" value="1"/>
</dbReference>